<evidence type="ECO:0000256" key="2">
    <source>
        <dbReference type="ARBA" id="ARBA00006434"/>
    </source>
</evidence>
<feature type="transmembrane region" description="Helical" evidence="14">
    <location>
        <begin position="271"/>
        <end position="293"/>
    </location>
</feature>
<feature type="transmembrane region" description="Helical" evidence="14">
    <location>
        <begin position="119"/>
        <end position="138"/>
    </location>
</feature>
<evidence type="ECO:0000256" key="3">
    <source>
        <dbReference type="ARBA" id="ARBA00022448"/>
    </source>
</evidence>
<dbReference type="PANTHER" id="PTHR48086">
    <property type="entry name" value="SODIUM/PROLINE SYMPORTER-RELATED"/>
    <property type="match status" value="1"/>
</dbReference>
<gene>
    <name evidence="15" type="ORF">JCM14722_24440</name>
</gene>
<feature type="transmembrane region" description="Helical" evidence="14">
    <location>
        <begin position="42"/>
        <end position="65"/>
    </location>
</feature>
<dbReference type="Gene3D" id="1.20.1730.10">
    <property type="entry name" value="Sodium/glucose cotransporter"/>
    <property type="match status" value="1"/>
</dbReference>
<keyword evidence="9" id="KW-0406">Ion transport</keyword>
<comment type="subcellular location">
    <subcellularLocation>
        <location evidence="1">Cell membrane</location>
        <topology evidence="1">Multi-pass membrane protein</topology>
    </subcellularLocation>
</comment>
<feature type="transmembrane region" description="Helical" evidence="14">
    <location>
        <begin position="387"/>
        <end position="411"/>
    </location>
</feature>
<dbReference type="PROSITE" id="PS50283">
    <property type="entry name" value="NA_SOLUT_SYMP_3"/>
    <property type="match status" value="1"/>
</dbReference>
<feature type="transmembrane region" description="Helical" evidence="14">
    <location>
        <begin position="363"/>
        <end position="381"/>
    </location>
</feature>
<comment type="catalytic activity">
    <reaction evidence="12">
        <text>L-proline(in) + Na(+)(in) = L-proline(out) + Na(+)(out)</text>
        <dbReference type="Rhea" id="RHEA:28967"/>
        <dbReference type="ChEBI" id="CHEBI:29101"/>
        <dbReference type="ChEBI" id="CHEBI:60039"/>
    </reaction>
</comment>
<keyword evidence="11" id="KW-0739">Sodium transport</keyword>
<feature type="transmembrane region" description="Helical" evidence="14">
    <location>
        <begin position="507"/>
        <end position="526"/>
    </location>
</feature>
<dbReference type="PANTHER" id="PTHR48086:SF3">
    <property type="entry name" value="SODIUM_PROLINE SYMPORTER"/>
    <property type="match status" value="1"/>
</dbReference>
<accession>A0ABN6RUY9</accession>
<evidence type="ECO:0000256" key="1">
    <source>
        <dbReference type="ARBA" id="ARBA00004651"/>
    </source>
</evidence>
<evidence type="ECO:0000256" key="5">
    <source>
        <dbReference type="ARBA" id="ARBA00022692"/>
    </source>
</evidence>
<keyword evidence="6" id="KW-0769">Symport</keyword>
<feature type="transmembrane region" description="Helical" evidence="14">
    <location>
        <begin position="231"/>
        <end position="250"/>
    </location>
</feature>
<dbReference type="InterPro" id="IPR038377">
    <property type="entry name" value="Na/Glc_symporter_sf"/>
</dbReference>
<dbReference type="Pfam" id="PF00474">
    <property type="entry name" value="SSF"/>
    <property type="match status" value="1"/>
</dbReference>
<dbReference type="CDD" id="cd10322">
    <property type="entry name" value="SLC5sbd"/>
    <property type="match status" value="1"/>
</dbReference>
<dbReference type="NCBIfam" id="TIGR00813">
    <property type="entry name" value="sss"/>
    <property type="match status" value="1"/>
</dbReference>
<evidence type="ECO:0000313" key="15">
    <source>
        <dbReference type="EMBL" id="BDQ34902.1"/>
    </source>
</evidence>
<dbReference type="InterPro" id="IPR050277">
    <property type="entry name" value="Sodium:Solute_Symporter"/>
</dbReference>
<dbReference type="InterPro" id="IPR001734">
    <property type="entry name" value="Na/solute_symporter"/>
</dbReference>
<evidence type="ECO:0000256" key="10">
    <source>
        <dbReference type="ARBA" id="ARBA00023136"/>
    </source>
</evidence>
<keyword evidence="8" id="KW-0915">Sodium</keyword>
<evidence type="ECO:0000256" key="14">
    <source>
        <dbReference type="SAM" id="Phobius"/>
    </source>
</evidence>
<evidence type="ECO:0000256" key="6">
    <source>
        <dbReference type="ARBA" id="ARBA00022847"/>
    </source>
</evidence>
<keyword evidence="3" id="KW-0813">Transport</keyword>
<dbReference type="EMBL" id="AP026708">
    <property type="protein sequence ID" value="BDQ34902.1"/>
    <property type="molecule type" value="Genomic_DNA"/>
</dbReference>
<dbReference type="RefSeq" id="WP_264981794.1">
    <property type="nucleotide sequence ID" value="NZ_AP026708.1"/>
</dbReference>
<feature type="transmembrane region" description="Helical" evidence="14">
    <location>
        <begin position="477"/>
        <end position="495"/>
    </location>
</feature>
<keyword evidence="16" id="KW-1185">Reference proteome</keyword>
<evidence type="ECO:0000256" key="13">
    <source>
        <dbReference type="RuleBase" id="RU362091"/>
    </source>
</evidence>
<keyword evidence="5 14" id="KW-0812">Transmembrane</keyword>
<dbReference type="Proteomes" id="UP001061361">
    <property type="component" value="Chromosome"/>
</dbReference>
<evidence type="ECO:0000256" key="7">
    <source>
        <dbReference type="ARBA" id="ARBA00022989"/>
    </source>
</evidence>
<evidence type="ECO:0000256" key="9">
    <source>
        <dbReference type="ARBA" id="ARBA00023065"/>
    </source>
</evidence>
<keyword evidence="7 14" id="KW-1133">Transmembrane helix</keyword>
<feature type="transmembrane region" description="Helical" evidence="14">
    <location>
        <begin position="305"/>
        <end position="331"/>
    </location>
</feature>
<feature type="transmembrane region" description="Helical" evidence="14">
    <location>
        <begin position="423"/>
        <end position="443"/>
    </location>
</feature>
<proteinExistence type="inferred from homology"/>
<evidence type="ECO:0000313" key="16">
    <source>
        <dbReference type="Proteomes" id="UP001061361"/>
    </source>
</evidence>
<evidence type="ECO:0000256" key="12">
    <source>
        <dbReference type="ARBA" id="ARBA00033708"/>
    </source>
</evidence>
<feature type="transmembrane region" description="Helical" evidence="14">
    <location>
        <begin position="183"/>
        <end position="201"/>
    </location>
</feature>
<feature type="transmembrane region" description="Helical" evidence="14">
    <location>
        <begin position="150"/>
        <end position="171"/>
    </location>
</feature>
<keyword evidence="4" id="KW-1003">Cell membrane</keyword>
<name>A0ABN6RUY9_9BACT</name>
<keyword evidence="10 14" id="KW-0472">Membrane</keyword>
<organism evidence="15 16">
    <name type="scientific">Pseudodesulfovibrio portus</name>
    <dbReference type="NCBI Taxonomy" id="231439"/>
    <lineage>
        <taxon>Bacteria</taxon>
        <taxon>Pseudomonadati</taxon>
        <taxon>Thermodesulfobacteriota</taxon>
        <taxon>Desulfovibrionia</taxon>
        <taxon>Desulfovibrionales</taxon>
        <taxon>Desulfovibrionaceae</taxon>
    </lineage>
</organism>
<comment type="similarity">
    <text evidence="2 13">Belongs to the sodium:solute symporter (SSF) (TC 2.A.21) family.</text>
</comment>
<feature type="transmembrane region" description="Helical" evidence="14">
    <location>
        <begin position="449"/>
        <end position="470"/>
    </location>
</feature>
<feature type="transmembrane region" description="Helical" evidence="14">
    <location>
        <begin position="71"/>
        <end position="91"/>
    </location>
</feature>
<protein>
    <submittedName>
        <fullName evidence="15">Sodium:solute symporter</fullName>
    </submittedName>
</protein>
<sequence length="545" mass="59099">MMIKILVLAAYIVAVLALGMLIRGRVKDSPSEYFLAGRKLGFFVLFGSMAATNFSAFTVFGASGAGYLHGLSFFPIMGFGTGFMALTFWLIGSRVNRLGKLHGLVTPAELIQNLYNNRFLSGLFALIMIVFTIPYLALQPMAGGYVLNQLIGLPQAWGAGIVTLVILLYTLRGGMRTVAWTDTLQGLIMVVMLVLALSMAVSHHGGFGAAMSKALQADPALFSRPGPAGRFGPGIWLSYILLWFFCDPMFPQLFQRFYTARDEKSLERTMLLYPLTCTVVFAIPVLLGVIGRLDFPGLTGKEADAIVPLLMTSIGGDFMGALVLAAGLAALMSTMDSQLLTLSSIFTRDVYPLLPGKKTGTTTVGRIFVCCLALAGYAMAVNPPTSILQIATQTFTGLAVLFPAVFFGVYLKRPRPRPAIASILAGEAVMLYFALAAPAMPVLPVVPVMAATIGTYLLVHLASGAGFSLLRSSTSRKWWPAFGLLFLAAYDFWMWDDDRPFLLGLPLWVWYFVALSGAQTALMWFMNRSRHEEKTPSGATRATKG</sequence>
<reference evidence="15" key="1">
    <citation type="submission" date="2022-08" db="EMBL/GenBank/DDBJ databases">
        <title>Genome Sequence of the sulphate-reducing bacterium, Pseudodesulfovibrio portus JCM14722.</title>
        <authorList>
            <person name="Kondo R."/>
            <person name="Kataoka T."/>
        </authorList>
    </citation>
    <scope>NUCLEOTIDE SEQUENCE</scope>
    <source>
        <strain evidence="15">JCM 14722</strain>
    </source>
</reference>
<evidence type="ECO:0000256" key="4">
    <source>
        <dbReference type="ARBA" id="ARBA00022475"/>
    </source>
</evidence>
<evidence type="ECO:0000256" key="8">
    <source>
        <dbReference type="ARBA" id="ARBA00023053"/>
    </source>
</evidence>
<evidence type="ECO:0000256" key="11">
    <source>
        <dbReference type="ARBA" id="ARBA00023201"/>
    </source>
</evidence>
<feature type="transmembrane region" description="Helical" evidence="14">
    <location>
        <begin position="6"/>
        <end position="22"/>
    </location>
</feature>